<sequence length="103" mass="10675">MANPVPVPCAPVLGTALDNVNTPTPPSTANHYNPPKAVAALAALAAILARQKGSQTGASRGSSPGSRALLLLRPPVGSMLCFDCARARWLLQLQTTSAPVHRR</sequence>
<proteinExistence type="predicted"/>
<comment type="caution">
    <text evidence="1">The sequence shown here is derived from an EMBL/GenBank/DDBJ whole genome shotgun (WGS) entry which is preliminary data.</text>
</comment>
<dbReference type="AlphaFoldDB" id="A0A9N9LP46"/>
<evidence type="ECO:0000313" key="1">
    <source>
        <dbReference type="EMBL" id="CAG8976106.1"/>
    </source>
</evidence>
<keyword evidence="2" id="KW-1185">Reference proteome</keyword>
<reference evidence="1" key="1">
    <citation type="submission" date="2021-07" db="EMBL/GenBank/DDBJ databases">
        <authorList>
            <person name="Durling M."/>
        </authorList>
    </citation>
    <scope>NUCLEOTIDE SEQUENCE</scope>
</reference>
<organism evidence="1 2">
    <name type="scientific">Hymenoscyphus albidus</name>
    <dbReference type="NCBI Taxonomy" id="595503"/>
    <lineage>
        <taxon>Eukaryota</taxon>
        <taxon>Fungi</taxon>
        <taxon>Dikarya</taxon>
        <taxon>Ascomycota</taxon>
        <taxon>Pezizomycotina</taxon>
        <taxon>Leotiomycetes</taxon>
        <taxon>Helotiales</taxon>
        <taxon>Helotiaceae</taxon>
        <taxon>Hymenoscyphus</taxon>
    </lineage>
</organism>
<protein>
    <submittedName>
        <fullName evidence="1">Uncharacterized protein</fullName>
    </submittedName>
</protein>
<gene>
    <name evidence="1" type="ORF">HYALB_00002385</name>
</gene>
<evidence type="ECO:0000313" key="2">
    <source>
        <dbReference type="Proteomes" id="UP000701801"/>
    </source>
</evidence>
<dbReference type="EMBL" id="CAJVRM010000162">
    <property type="protein sequence ID" value="CAG8976106.1"/>
    <property type="molecule type" value="Genomic_DNA"/>
</dbReference>
<name>A0A9N9LP46_9HELO</name>
<accession>A0A9N9LP46</accession>
<dbReference type="Proteomes" id="UP000701801">
    <property type="component" value="Unassembled WGS sequence"/>
</dbReference>